<keyword evidence="2" id="KW-0813">Transport</keyword>
<evidence type="ECO:0000259" key="9">
    <source>
        <dbReference type="PROSITE" id="PS50939"/>
    </source>
</evidence>
<feature type="compositionally biased region" description="Low complexity" evidence="7">
    <location>
        <begin position="12"/>
        <end position="24"/>
    </location>
</feature>
<keyword evidence="6 8" id="KW-0472">Membrane</keyword>
<proteinExistence type="predicted"/>
<name>A0AAD5SLH4_9FUNG</name>
<evidence type="ECO:0000256" key="8">
    <source>
        <dbReference type="SAM" id="Phobius"/>
    </source>
</evidence>
<dbReference type="Proteomes" id="UP001212841">
    <property type="component" value="Unassembled WGS sequence"/>
</dbReference>
<keyword evidence="4" id="KW-0249">Electron transport</keyword>
<sequence length="226" mass="25030">MDFTRAIGDTSGGSTNSTAGTSGASGQPIVDLGDRDYTVILKAHGAMMFIAWGVAPFFGIFIARYLKNALGHNWYRLHVFFMLGITGLFTLIGFIIIVLFAPPPHFRTTHAHRPIGLFMFIALFIQIALGFVANHMFDPNRPGVPWWDKAHWWLGRSLFVLGIINVYLGINLFSNYGDINMPLITGLYWAWVVIGFVALLAGNFKIGQKHHMAGNYAAPIDSVESL</sequence>
<keyword evidence="11" id="KW-1185">Reference proteome</keyword>
<evidence type="ECO:0000256" key="7">
    <source>
        <dbReference type="SAM" id="MobiDB-lite"/>
    </source>
</evidence>
<comment type="subcellular location">
    <subcellularLocation>
        <location evidence="1">Membrane</location>
    </subcellularLocation>
</comment>
<evidence type="ECO:0000313" key="10">
    <source>
        <dbReference type="EMBL" id="KAJ3057309.1"/>
    </source>
</evidence>
<evidence type="ECO:0000256" key="3">
    <source>
        <dbReference type="ARBA" id="ARBA00022692"/>
    </source>
</evidence>
<keyword evidence="5 8" id="KW-1133">Transmembrane helix</keyword>
<comment type="caution">
    <text evidence="10">The sequence shown here is derived from an EMBL/GenBank/DDBJ whole genome shotgun (WGS) entry which is preliminary data.</text>
</comment>
<evidence type="ECO:0000313" key="11">
    <source>
        <dbReference type="Proteomes" id="UP001212841"/>
    </source>
</evidence>
<feature type="transmembrane region" description="Helical" evidence="8">
    <location>
        <begin position="153"/>
        <end position="173"/>
    </location>
</feature>
<dbReference type="EMBL" id="JADGJD010000006">
    <property type="protein sequence ID" value="KAJ3057309.1"/>
    <property type="molecule type" value="Genomic_DNA"/>
</dbReference>
<evidence type="ECO:0000256" key="5">
    <source>
        <dbReference type="ARBA" id="ARBA00022989"/>
    </source>
</evidence>
<dbReference type="Pfam" id="PF03188">
    <property type="entry name" value="Cytochrom_B561"/>
    <property type="match status" value="1"/>
</dbReference>
<feature type="transmembrane region" description="Helical" evidence="8">
    <location>
        <begin position="46"/>
        <end position="66"/>
    </location>
</feature>
<evidence type="ECO:0000256" key="6">
    <source>
        <dbReference type="ARBA" id="ARBA00023136"/>
    </source>
</evidence>
<reference evidence="10" key="1">
    <citation type="submission" date="2020-05" db="EMBL/GenBank/DDBJ databases">
        <title>Phylogenomic resolution of chytrid fungi.</title>
        <authorList>
            <person name="Stajich J.E."/>
            <person name="Amses K."/>
            <person name="Simmons R."/>
            <person name="Seto K."/>
            <person name="Myers J."/>
            <person name="Bonds A."/>
            <person name="Quandt C.A."/>
            <person name="Barry K."/>
            <person name="Liu P."/>
            <person name="Grigoriev I."/>
            <person name="Longcore J.E."/>
            <person name="James T.Y."/>
        </authorList>
    </citation>
    <scope>NUCLEOTIDE SEQUENCE</scope>
    <source>
        <strain evidence="10">JEL0318</strain>
    </source>
</reference>
<protein>
    <recommendedName>
        <fullName evidence="9">Cytochrome b561 domain-containing protein</fullName>
    </recommendedName>
</protein>
<dbReference type="CDD" id="cd08760">
    <property type="entry name" value="Cyt_b561_FRRS1_like"/>
    <property type="match status" value="1"/>
</dbReference>
<feature type="transmembrane region" description="Helical" evidence="8">
    <location>
        <begin position="179"/>
        <end position="202"/>
    </location>
</feature>
<dbReference type="InterPro" id="IPR006593">
    <property type="entry name" value="Cyt_b561/ferric_Rdtase_TM"/>
</dbReference>
<feature type="region of interest" description="Disordered" evidence="7">
    <location>
        <begin position="1"/>
        <end position="24"/>
    </location>
</feature>
<dbReference type="PANTHER" id="PTHR47797">
    <property type="entry name" value="DEHYDROGENASE, PUTATIVE (AFU_ORTHOLOGUE AFUA_8G05805)-RELATED"/>
    <property type="match status" value="1"/>
</dbReference>
<evidence type="ECO:0000256" key="4">
    <source>
        <dbReference type="ARBA" id="ARBA00022982"/>
    </source>
</evidence>
<dbReference type="Gene3D" id="1.20.120.1770">
    <property type="match status" value="1"/>
</dbReference>
<dbReference type="PROSITE" id="PS50939">
    <property type="entry name" value="CYTOCHROME_B561"/>
    <property type="match status" value="1"/>
</dbReference>
<feature type="transmembrane region" description="Helical" evidence="8">
    <location>
        <begin position="78"/>
        <end position="102"/>
    </location>
</feature>
<dbReference type="GO" id="GO:0016020">
    <property type="term" value="C:membrane"/>
    <property type="evidence" value="ECO:0007669"/>
    <property type="project" value="UniProtKB-SubCell"/>
</dbReference>
<dbReference type="PANTHER" id="PTHR47797:SF3">
    <property type="entry name" value="CYTOCHROME B561 DOMAIN-CONTAINING PROTEIN"/>
    <property type="match status" value="1"/>
</dbReference>
<feature type="transmembrane region" description="Helical" evidence="8">
    <location>
        <begin position="114"/>
        <end position="133"/>
    </location>
</feature>
<gene>
    <name evidence="10" type="ORF">HK097_009262</name>
</gene>
<dbReference type="AlphaFoldDB" id="A0AAD5SLH4"/>
<evidence type="ECO:0000256" key="2">
    <source>
        <dbReference type="ARBA" id="ARBA00022448"/>
    </source>
</evidence>
<accession>A0AAD5SLH4</accession>
<evidence type="ECO:0000256" key="1">
    <source>
        <dbReference type="ARBA" id="ARBA00004370"/>
    </source>
</evidence>
<dbReference type="SMART" id="SM00665">
    <property type="entry name" value="B561"/>
    <property type="match status" value="1"/>
</dbReference>
<feature type="domain" description="Cytochrome b561" evidence="9">
    <location>
        <begin position="1"/>
        <end position="210"/>
    </location>
</feature>
<keyword evidence="3 8" id="KW-0812">Transmembrane</keyword>
<organism evidence="10 11">
    <name type="scientific">Rhizophlyctis rosea</name>
    <dbReference type="NCBI Taxonomy" id="64517"/>
    <lineage>
        <taxon>Eukaryota</taxon>
        <taxon>Fungi</taxon>
        <taxon>Fungi incertae sedis</taxon>
        <taxon>Chytridiomycota</taxon>
        <taxon>Chytridiomycota incertae sedis</taxon>
        <taxon>Chytridiomycetes</taxon>
        <taxon>Rhizophlyctidales</taxon>
        <taxon>Rhizophlyctidaceae</taxon>
        <taxon>Rhizophlyctis</taxon>
    </lineage>
</organism>